<name>A0A1I3XKJ5_9ACTN</name>
<evidence type="ECO:0008006" key="3">
    <source>
        <dbReference type="Google" id="ProtNLM"/>
    </source>
</evidence>
<accession>A0A1I3XKJ5</accession>
<dbReference type="AlphaFoldDB" id="A0A1I3XKJ5"/>
<protein>
    <recommendedName>
        <fullName evidence="3">Threonine dehydrogenase</fullName>
    </recommendedName>
</protein>
<dbReference type="EMBL" id="FOQY01000019">
    <property type="protein sequence ID" value="SFK20063.1"/>
    <property type="molecule type" value="Genomic_DNA"/>
</dbReference>
<dbReference type="SUPFAM" id="SSF51905">
    <property type="entry name" value="FAD/NAD(P)-binding domain"/>
    <property type="match status" value="2"/>
</dbReference>
<dbReference type="Gene3D" id="3.40.50.720">
    <property type="entry name" value="NAD(P)-binding Rossmann-like Domain"/>
    <property type="match status" value="1"/>
</dbReference>
<gene>
    <name evidence="1" type="ORF">SAMN05216275_119100</name>
</gene>
<reference evidence="2" key="1">
    <citation type="submission" date="2016-10" db="EMBL/GenBank/DDBJ databases">
        <authorList>
            <person name="Varghese N."/>
            <person name="Submissions S."/>
        </authorList>
    </citation>
    <scope>NUCLEOTIDE SEQUENCE [LARGE SCALE GENOMIC DNA]</scope>
    <source>
        <strain evidence="2">CGMCC 4.2126</strain>
    </source>
</reference>
<keyword evidence="2" id="KW-1185">Reference proteome</keyword>
<dbReference type="Proteomes" id="UP000199111">
    <property type="component" value="Unassembled WGS sequence"/>
</dbReference>
<organism evidence="1 2">
    <name type="scientific">Streptosporangium canum</name>
    <dbReference type="NCBI Taxonomy" id="324952"/>
    <lineage>
        <taxon>Bacteria</taxon>
        <taxon>Bacillati</taxon>
        <taxon>Actinomycetota</taxon>
        <taxon>Actinomycetes</taxon>
        <taxon>Streptosporangiales</taxon>
        <taxon>Streptosporangiaceae</taxon>
        <taxon>Streptosporangium</taxon>
    </lineage>
</organism>
<dbReference type="GeneID" id="96300821"/>
<proteinExistence type="predicted"/>
<sequence length="302" mass="31481">MSVDAARPLVCRYAGPRIRLVDGHAHLLPAVPAPTGMICGRFSVLSPGTERRHLYATTGFDGPRHAGYMTFGGDHSAGWVLAAVPHGACFDPSTGGTITAPPGTRIQAAAVARFQQMAVLGLDQVPAGVSLDDAVVVGSGPVALGCALELRRRGAARIQVLTGRRQPPISYAPGVECASVISRGRTALVIDAAGTPRRAARLLTPRGTLGLLGTPALGGRLSSLLIHRSGWTVVGMHELSAAATRRYQDAYTAAATWLNGLPPDLVDSWCHLVPGTQAPALYAGLDGPRSPEPVVIFSWEVS</sequence>
<dbReference type="InterPro" id="IPR036188">
    <property type="entry name" value="FAD/NAD-bd_sf"/>
</dbReference>
<dbReference type="RefSeq" id="WP_218158824.1">
    <property type="nucleotide sequence ID" value="NZ_FOQY01000019.1"/>
</dbReference>
<evidence type="ECO:0000313" key="2">
    <source>
        <dbReference type="Proteomes" id="UP000199111"/>
    </source>
</evidence>
<evidence type="ECO:0000313" key="1">
    <source>
        <dbReference type="EMBL" id="SFK20063.1"/>
    </source>
</evidence>